<comment type="caution">
    <text evidence="2">The sequence shown here is derived from an EMBL/GenBank/DDBJ whole genome shotgun (WGS) entry which is preliminary data.</text>
</comment>
<dbReference type="Proteomes" id="UP000293089">
    <property type="component" value="Unassembled WGS sequence"/>
</dbReference>
<name>A0ABY1WGA8_9GAMM</name>
<organism evidence="2 3">
    <name type="scientific">Pseudoxanthomonas winnipegensis</name>
    <dbReference type="NCBI Taxonomy" id="2480810"/>
    <lineage>
        <taxon>Bacteria</taxon>
        <taxon>Pseudomonadati</taxon>
        <taxon>Pseudomonadota</taxon>
        <taxon>Gammaproteobacteria</taxon>
        <taxon>Lysobacterales</taxon>
        <taxon>Lysobacteraceae</taxon>
        <taxon>Pseudoxanthomonas</taxon>
    </lineage>
</organism>
<evidence type="ECO:0000313" key="3">
    <source>
        <dbReference type="Proteomes" id="UP000293089"/>
    </source>
</evidence>
<feature type="region of interest" description="Disordered" evidence="1">
    <location>
        <begin position="1"/>
        <end position="20"/>
    </location>
</feature>
<evidence type="ECO:0000313" key="2">
    <source>
        <dbReference type="EMBL" id="TAA20954.1"/>
    </source>
</evidence>
<evidence type="ECO:0000256" key="1">
    <source>
        <dbReference type="SAM" id="MobiDB-lite"/>
    </source>
</evidence>
<feature type="compositionally biased region" description="Basic and acidic residues" evidence="1">
    <location>
        <begin position="11"/>
        <end position="20"/>
    </location>
</feature>
<gene>
    <name evidence="2" type="ORF">EA658_08470</name>
</gene>
<proteinExistence type="predicted"/>
<accession>A0ABY1WGA8</accession>
<protein>
    <submittedName>
        <fullName evidence="2">Uncharacterized protein</fullName>
    </submittedName>
</protein>
<dbReference type="RefSeq" id="WP_130531643.1">
    <property type="nucleotide sequence ID" value="NZ_SHMD01000005.1"/>
</dbReference>
<reference evidence="2 3" key="1">
    <citation type="submission" date="2019-02" db="EMBL/GenBank/DDBJ databases">
        <title>WGS of Pseudoxanthomonas species novum from clinical isolates.</title>
        <authorList>
            <person name="Bernier A.-M."/>
            <person name="Bernard K."/>
            <person name="Vachon A."/>
        </authorList>
    </citation>
    <scope>NUCLEOTIDE SEQUENCE [LARGE SCALE GENOMIC DNA]</scope>
    <source>
        <strain evidence="3">NML 170316</strain>
    </source>
</reference>
<keyword evidence="3" id="KW-1185">Reference proteome</keyword>
<sequence length="101" mass="11408">MTPPYRAELAPLEHSRRSDRRAGELALLEHSRRSDRRAAELALLEHFTRSDRKAAEQAPLYRGFEFFWAMSRDVLIACDRSMIGAFGDLAGSGICSAGHFR</sequence>
<dbReference type="EMBL" id="SHME01000002">
    <property type="protein sequence ID" value="TAA20954.1"/>
    <property type="molecule type" value="Genomic_DNA"/>
</dbReference>